<accession>A0A1V4HIE8</accession>
<comment type="caution">
    <text evidence="1">The sequence shown here is derived from an EMBL/GenBank/DDBJ whole genome shotgun (WGS) entry which is preliminary data.</text>
</comment>
<name>A0A1V4HIE8_9BACL</name>
<organism evidence="1 2">
    <name type="scientific">Paenibacillus ferrarius</name>
    <dbReference type="NCBI Taxonomy" id="1469647"/>
    <lineage>
        <taxon>Bacteria</taxon>
        <taxon>Bacillati</taxon>
        <taxon>Bacillota</taxon>
        <taxon>Bacilli</taxon>
        <taxon>Bacillales</taxon>
        <taxon>Paenibacillaceae</taxon>
        <taxon>Paenibacillus</taxon>
    </lineage>
</organism>
<dbReference type="AlphaFoldDB" id="A0A1V4HIE8"/>
<dbReference type="EMBL" id="MBTG01000016">
    <property type="protein sequence ID" value="OPH56445.1"/>
    <property type="molecule type" value="Genomic_DNA"/>
</dbReference>
<sequence>MKHEITVHFKVIHSDKSSLLRGILFLEENQKPTLYDYEQCLKACGHDVSLVDKDNVIFKARKPGETYLIHILEERESTIRDQIVENLVRNLLN</sequence>
<reference evidence="2" key="1">
    <citation type="submission" date="2016-07" db="EMBL/GenBank/DDBJ databases">
        <authorList>
            <person name="Florea S."/>
            <person name="Webb J.S."/>
            <person name="Jaromczyk J."/>
            <person name="Schardl C.L."/>
        </authorList>
    </citation>
    <scope>NUCLEOTIDE SEQUENCE [LARGE SCALE GENOMIC DNA]</scope>
    <source>
        <strain evidence="2">CY1</strain>
    </source>
</reference>
<evidence type="ECO:0000313" key="1">
    <source>
        <dbReference type="EMBL" id="OPH56445.1"/>
    </source>
</evidence>
<keyword evidence="2" id="KW-1185">Reference proteome</keyword>
<protein>
    <submittedName>
        <fullName evidence="1">Uncharacterized protein</fullName>
    </submittedName>
</protein>
<dbReference type="Proteomes" id="UP000190626">
    <property type="component" value="Unassembled WGS sequence"/>
</dbReference>
<gene>
    <name evidence="1" type="ORF">BC351_28035</name>
</gene>
<evidence type="ECO:0000313" key="2">
    <source>
        <dbReference type="Proteomes" id="UP000190626"/>
    </source>
</evidence>
<proteinExistence type="predicted"/>